<organism evidence="4 5">
    <name type="scientific">Salinisphaera hydrothermalis (strain C41B8)</name>
    <dbReference type="NCBI Taxonomy" id="1304275"/>
    <lineage>
        <taxon>Bacteria</taxon>
        <taxon>Pseudomonadati</taxon>
        <taxon>Pseudomonadota</taxon>
        <taxon>Gammaproteobacteria</taxon>
        <taxon>Salinisphaerales</taxon>
        <taxon>Salinisphaeraceae</taxon>
        <taxon>Salinisphaera</taxon>
    </lineage>
</organism>
<dbReference type="eggNOG" id="COG0741">
    <property type="taxonomic scope" value="Bacteria"/>
</dbReference>
<feature type="signal peptide" evidence="2">
    <location>
        <begin position="1"/>
        <end position="17"/>
    </location>
</feature>
<dbReference type="Pfam" id="PF01464">
    <property type="entry name" value="SLT"/>
    <property type="match status" value="1"/>
</dbReference>
<dbReference type="Proteomes" id="UP000028302">
    <property type="component" value="Unassembled WGS sequence"/>
</dbReference>
<dbReference type="AlphaFoldDB" id="A0A084IJ14"/>
<dbReference type="Gene3D" id="1.10.530.10">
    <property type="match status" value="1"/>
</dbReference>
<evidence type="ECO:0000259" key="3">
    <source>
        <dbReference type="Pfam" id="PF01464"/>
    </source>
</evidence>
<dbReference type="STRING" id="1304275.C41B8_13825"/>
<feature type="domain" description="Transglycosylase SLT" evidence="3">
    <location>
        <begin position="87"/>
        <end position="166"/>
    </location>
</feature>
<proteinExistence type="predicted"/>
<evidence type="ECO:0000256" key="2">
    <source>
        <dbReference type="SAM" id="SignalP"/>
    </source>
</evidence>
<sequence length="233" mass="25253">MRGLVWLLLGLAPAAMAGSPRVPAAYVHAAQAHAVPPVMLYALSLTESATTLSFGRRPWPWTLNVAGTPHRYTTRDAACSALHRALAQTRVVDVGIAQLNVRWQRQLFGNGRRFAEPCDALDPYANLDAAAAVLARCHHQHPDSWLAATGCYHRPAGGAPAARYQRAVRHQLAAIGDGVIPPPEDGHSVATRHRPEHAHPGGHSVATTHNHLNHATRVTWINPTHERQAHALD</sequence>
<dbReference type="InterPro" id="IPR023346">
    <property type="entry name" value="Lysozyme-like_dom_sf"/>
</dbReference>
<keyword evidence="2" id="KW-0732">Signal</keyword>
<evidence type="ECO:0000313" key="4">
    <source>
        <dbReference type="EMBL" id="KEZ76698.1"/>
    </source>
</evidence>
<protein>
    <submittedName>
        <fullName evidence="4">Lytic transglycosylase</fullName>
    </submittedName>
</protein>
<accession>A0A084IJ14</accession>
<reference evidence="4 5" key="1">
    <citation type="submission" date="2013-03" db="EMBL/GenBank/DDBJ databases">
        <title>Salinisphaera hydrothermalis C41B8 Genome Sequencing.</title>
        <authorList>
            <person name="Li C."/>
            <person name="Lai Q."/>
            <person name="Shao Z."/>
        </authorList>
    </citation>
    <scope>NUCLEOTIDE SEQUENCE [LARGE SCALE GENOMIC DNA]</scope>
    <source>
        <strain evidence="4 5">C41B8</strain>
    </source>
</reference>
<dbReference type="EMBL" id="APNK01000024">
    <property type="protein sequence ID" value="KEZ76698.1"/>
    <property type="molecule type" value="Genomic_DNA"/>
</dbReference>
<comment type="caution">
    <text evidence="4">The sequence shown here is derived from an EMBL/GenBank/DDBJ whole genome shotgun (WGS) entry which is preliminary data.</text>
</comment>
<dbReference type="InterPro" id="IPR008258">
    <property type="entry name" value="Transglycosylase_SLT_dom_1"/>
</dbReference>
<keyword evidence="5" id="KW-1185">Reference proteome</keyword>
<name>A0A084IJ14_SALHC</name>
<dbReference type="SUPFAM" id="SSF53955">
    <property type="entry name" value="Lysozyme-like"/>
    <property type="match status" value="1"/>
</dbReference>
<feature type="chain" id="PRO_5001776506" evidence="2">
    <location>
        <begin position="18"/>
        <end position="233"/>
    </location>
</feature>
<gene>
    <name evidence="4" type="ORF">C41B8_13825</name>
</gene>
<feature type="region of interest" description="Disordered" evidence="1">
    <location>
        <begin position="176"/>
        <end position="202"/>
    </location>
</feature>
<evidence type="ECO:0000313" key="5">
    <source>
        <dbReference type="Proteomes" id="UP000028302"/>
    </source>
</evidence>
<evidence type="ECO:0000256" key="1">
    <source>
        <dbReference type="SAM" id="MobiDB-lite"/>
    </source>
</evidence>